<dbReference type="EMBL" id="JADGKB010000034">
    <property type="protein sequence ID" value="KAJ3257799.1"/>
    <property type="molecule type" value="Genomic_DNA"/>
</dbReference>
<evidence type="ECO:0000313" key="3">
    <source>
        <dbReference type="EMBL" id="KAJ3257799.1"/>
    </source>
</evidence>
<accession>A0AAD5Y466</accession>
<organism evidence="3 4">
    <name type="scientific">Boothiomyces macroporosus</name>
    <dbReference type="NCBI Taxonomy" id="261099"/>
    <lineage>
        <taxon>Eukaryota</taxon>
        <taxon>Fungi</taxon>
        <taxon>Fungi incertae sedis</taxon>
        <taxon>Chytridiomycota</taxon>
        <taxon>Chytridiomycota incertae sedis</taxon>
        <taxon>Chytridiomycetes</taxon>
        <taxon>Rhizophydiales</taxon>
        <taxon>Terramycetaceae</taxon>
        <taxon>Boothiomyces</taxon>
    </lineage>
</organism>
<protein>
    <submittedName>
        <fullName evidence="3">Uncharacterized protein</fullName>
    </submittedName>
</protein>
<feature type="transmembrane region" description="Helical" evidence="2">
    <location>
        <begin position="17"/>
        <end position="39"/>
    </location>
</feature>
<name>A0AAD5Y466_9FUNG</name>
<dbReference type="PROSITE" id="PS51257">
    <property type="entry name" value="PROKAR_LIPOPROTEIN"/>
    <property type="match status" value="1"/>
</dbReference>
<feature type="region of interest" description="Disordered" evidence="1">
    <location>
        <begin position="377"/>
        <end position="422"/>
    </location>
</feature>
<reference evidence="3" key="1">
    <citation type="submission" date="2020-05" db="EMBL/GenBank/DDBJ databases">
        <title>Phylogenomic resolution of chytrid fungi.</title>
        <authorList>
            <person name="Stajich J.E."/>
            <person name="Amses K."/>
            <person name="Simmons R."/>
            <person name="Seto K."/>
            <person name="Myers J."/>
            <person name="Bonds A."/>
            <person name="Quandt C.A."/>
            <person name="Barry K."/>
            <person name="Liu P."/>
            <person name="Grigoriev I."/>
            <person name="Longcore J.E."/>
            <person name="James T.Y."/>
        </authorList>
    </citation>
    <scope>NUCLEOTIDE SEQUENCE</scope>
    <source>
        <strain evidence="3">PLAUS21</strain>
    </source>
</reference>
<proteinExistence type="predicted"/>
<keyword evidence="2" id="KW-0472">Membrane</keyword>
<dbReference type="AlphaFoldDB" id="A0AAD5Y466"/>
<evidence type="ECO:0000313" key="4">
    <source>
        <dbReference type="Proteomes" id="UP001210925"/>
    </source>
</evidence>
<evidence type="ECO:0000256" key="2">
    <source>
        <dbReference type="SAM" id="Phobius"/>
    </source>
</evidence>
<evidence type="ECO:0000256" key="1">
    <source>
        <dbReference type="SAM" id="MobiDB-lite"/>
    </source>
</evidence>
<dbReference type="Proteomes" id="UP001210925">
    <property type="component" value="Unassembled WGS sequence"/>
</dbReference>
<feature type="compositionally biased region" description="Acidic residues" evidence="1">
    <location>
        <begin position="350"/>
        <end position="361"/>
    </location>
</feature>
<feature type="compositionally biased region" description="Basic and acidic residues" evidence="1">
    <location>
        <begin position="377"/>
        <end position="406"/>
    </location>
</feature>
<keyword evidence="2" id="KW-0812">Transmembrane</keyword>
<comment type="caution">
    <text evidence="3">The sequence shown here is derived from an EMBL/GenBank/DDBJ whole genome shotgun (WGS) entry which is preliminary data.</text>
</comment>
<keyword evidence="4" id="KW-1185">Reference proteome</keyword>
<gene>
    <name evidence="3" type="ORF">HK103_004267</name>
</gene>
<keyword evidence="2" id="KW-1133">Transmembrane helix</keyword>
<feature type="region of interest" description="Disordered" evidence="1">
    <location>
        <begin position="343"/>
        <end position="365"/>
    </location>
</feature>
<sequence>MNRLEQRSFTLDPKYNIYYIVGGAVLGIMILIGCCLYGCNKKKARYDAKLSLQPMTIQRKKEGTLSFLRKGRAVPKEEPPVVNMEMVDYDGATNSGPSTSFHSPALSHTTVSHYSAGAYYPPIQPQPHSPYIQPHHEHVQGYYLHAQRQSQSDYYTDSFRNSSNYSEHIIPNYGTHTYADFIEPQIPVDAYSVTRSSVAGTDRYSQYPSLDNMQYNSVPIVDIHPIRSPSFTTSYHTAHIIDKIHSGVYHQPEVYNTPIDQSHMESDIFSGDLDHSIRAISNVGSDYSRSYGQGKGALTFEQLEKQTRESAVGVMDVNHEKAEPSLPVMVDDFKLESAIDIAQDNPAPDDLSDLEPSDPEQDQNPRFDIEQDLVRDHAEPSTTVDQEKEAGFELFEEESRLERFSDIQDVANPNDEKTPDAMLADAKLDQNQLQYDKVSLDSIEKSKYDGAPAAKDLSNSENED</sequence>